<dbReference type="RefSeq" id="WP_246183388.1">
    <property type="nucleotide sequence ID" value="NZ_VNHS01000005.1"/>
</dbReference>
<sequence>MLQMTSAEVGNLWNFYIANTLSHCLISHFLATVEDKEVHRILKKCDKLALDISDFVVNMYRPERHSLPLGFTEKDVNKGVPRLFSDNFYLEFMDLMLKVGTIFYAITLPNTSRHDLRKGISK</sequence>
<proteinExistence type="predicted"/>
<evidence type="ECO:0000313" key="2">
    <source>
        <dbReference type="Proteomes" id="UP000323257"/>
    </source>
</evidence>
<keyword evidence="2" id="KW-1185">Reference proteome</keyword>
<dbReference type="Gene3D" id="1.20.1260.10">
    <property type="match status" value="1"/>
</dbReference>
<reference evidence="1 2" key="1">
    <citation type="submission" date="2019-07" db="EMBL/GenBank/DDBJ databases">
        <title>Genomic Encyclopedia of Type Strains, Phase III (KMG-III): the genomes of soil and plant-associated and newly described type strains.</title>
        <authorList>
            <person name="Whitman W."/>
        </authorList>
    </citation>
    <scope>NUCLEOTIDE SEQUENCE [LARGE SCALE GENOMIC DNA]</scope>
    <source>
        <strain evidence="1 2">BL24</strain>
    </source>
</reference>
<accession>A0A5S5C6G6</accession>
<gene>
    <name evidence="1" type="ORF">BCM02_105304</name>
</gene>
<dbReference type="Proteomes" id="UP000323257">
    <property type="component" value="Unassembled WGS sequence"/>
</dbReference>
<dbReference type="InterPro" id="IPR012347">
    <property type="entry name" value="Ferritin-like"/>
</dbReference>
<evidence type="ECO:0000313" key="1">
    <source>
        <dbReference type="EMBL" id="TYP74759.1"/>
    </source>
</evidence>
<dbReference type="InterPro" id="IPR021617">
    <property type="entry name" value="DUF3231"/>
</dbReference>
<dbReference type="Pfam" id="PF11553">
    <property type="entry name" value="DUF3231"/>
    <property type="match status" value="1"/>
</dbReference>
<dbReference type="EMBL" id="VNHS01000005">
    <property type="protein sequence ID" value="TYP74759.1"/>
    <property type="molecule type" value="Genomic_DNA"/>
</dbReference>
<organism evidence="1 2">
    <name type="scientific">Paenibacillus methanolicus</name>
    <dbReference type="NCBI Taxonomy" id="582686"/>
    <lineage>
        <taxon>Bacteria</taxon>
        <taxon>Bacillati</taxon>
        <taxon>Bacillota</taxon>
        <taxon>Bacilli</taxon>
        <taxon>Bacillales</taxon>
        <taxon>Paenibacillaceae</taxon>
        <taxon>Paenibacillus</taxon>
    </lineage>
</organism>
<comment type="caution">
    <text evidence="1">The sequence shown here is derived from an EMBL/GenBank/DDBJ whole genome shotgun (WGS) entry which is preliminary data.</text>
</comment>
<protein>
    <submittedName>
        <fullName evidence="1">Uncharacterized protein DUF3231</fullName>
    </submittedName>
</protein>
<name>A0A5S5C6G6_9BACL</name>
<dbReference type="AlphaFoldDB" id="A0A5S5C6G6"/>